<accession>A0A2S5T204</accession>
<evidence type="ECO:0000313" key="2">
    <source>
        <dbReference type="EMBL" id="TCP07991.1"/>
    </source>
</evidence>
<evidence type="ECO:0000313" key="3">
    <source>
        <dbReference type="Proteomes" id="UP000239406"/>
    </source>
</evidence>
<dbReference type="Proteomes" id="UP000239406">
    <property type="component" value="Unassembled WGS sequence"/>
</dbReference>
<dbReference type="EMBL" id="PSNY01000016">
    <property type="protein sequence ID" value="PPE69034.1"/>
    <property type="molecule type" value="Genomic_DNA"/>
</dbReference>
<name>A0A2S5T204_9BURK</name>
<evidence type="ECO:0000313" key="4">
    <source>
        <dbReference type="Proteomes" id="UP000294772"/>
    </source>
</evidence>
<dbReference type="Pfam" id="PF11142">
    <property type="entry name" value="DUF2917"/>
    <property type="match status" value="1"/>
</dbReference>
<keyword evidence="3" id="KW-1185">Reference proteome</keyword>
<dbReference type="Proteomes" id="UP000294772">
    <property type="component" value="Unassembled WGS sequence"/>
</dbReference>
<gene>
    <name evidence="1" type="ORF">C1702_14310</name>
    <name evidence="2" type="ORF">EV676_10321</name>
</gene>
<dbReference type="EMBL" id="SLXF01000003">
    <property type="protein sequence ID" value="TCP07991.1"/>
    <property type="molecule type" value="Genomic_DNA"/>
</dbReference>
<dbReference type="AlphaFoldDB" id="A0A2S5T204"/>
<evidence type="ECO:0000313" key="1">
    <source>
        <dbReference type="EMBL" id="PPE69034.1"/>
    </source>
</evidence>
<proteinExistence type="predicted"/>
<dbReference type="RefSeq" id="WP_104358393.1">
    <property type="nucleotide sequence ID" value="NZ_CP064338.1"/>
</dbReference>
<protein>
    <submittedName>
        <fullName evidence="2">DUF2917 family protein</fullName>
    </submittedName>
</protein>
<dbReference type="InterPro" id="IPR021317">
    <property type="entry name" value="DUF2917"/>
</dbReference>
<comment type="caution">
    <text evidence="1">The sequence shown here is derived from an EMBL/GenBank/DDBJ whole genome shotgun (WGS) entry which is preliminary data.</text>
</comment>
<reference evidence="1 3" key="1">
    <citation type="submission" date="2018-02" db="EMBL/GenBank/DDBJ databases">
        <title>Reclassifiation of [Polyangium] brachysporum DSM 7029 as Guopingzhaonella breviflexa gen. nov., sp. nov., a member of the family Comamonadaceae.</title>
        <authorList>
            <person name="Tang B."/>
        </authorList>
    </citation>
    <scope>NUCLEOTIDE SEQUENCE [LARGE SCALE GENOMIC DNA]</scope>
    <source>
        <strain evidence="1 3">DSM 15344</strain>
    </source>
</reference>
<reference evidence="2 4" key="2">
    <citation type="submission" date="2019-03" db="EMBL/GenBank/DDBJ databases">
        <title>Genomic Encyclopedia of Type Strains, Phase IV (KMG-IV): sequencing the most valuable type-strain genomes for metagenomic binning, comparative biology and taxonomic classification.</title>
        <authorList>
            <person name="Goeker M."/>
        </authorList>
    </citation>
    <scope>NUCLEOTIDE SEQUENCE [LARGE SCALE GENOMIC DNA]</scope>
    <source>
        <strain evidence="2 4">DSM 15264</strain>
    </source>
</reference>
<sequence>MRFLSLDLWSLPSWLGRGARRTARPEVRAATLSYEAWNRAGPGGRRTTPLPAGFTFEPHGCRVLVLRPSVALVLGCTQGTLWVTRHLDVEDHVLHAGATLAVRAGDVVVVTGTRARLSVTAAGGRRT</sequence>
<dbReference type="OrthoDB" id="8720906at2"/>
<organism evidence="1 3">
    <name type="scientific">Caldimonas thermodepolymerans</name>
    <dbReference type="NCBI Taxonomy" id="215580"/>
    <lineage>
        <taxon>Bacteria</taxon>
        <taxon>Pseudomonadati</taxon>
        <taxon>Pseudomonadota</taxon>
        <taxon>Betaproteobacteria</taxon>
        <taxon>Burkholderiales</taxon>
        <taxon>Sphaerotilaceae</taxon>
        <taxon>Caldimonas</taxon>
    </lineage>
</organism>